<name>A0A2P5P961_9CHLR</name>
<keyword evidence="4" id="KW-1185">Reference proteome</keyword>
<evidence type="ECO:0000313" key="4">
    <source>
        <dbReference type="Proteomes" id="UP000235653"/>
    </source>
</evidence>
<dbReference type="AlphaFoldDB" id="A0A2P5P961"/>
<protein>
    <submittedName>
        <fullName evidence="3">Long-chain fatty acid--CoA ligase</fullName>
    </submittedName>
</protein>
<dbReference type="InterPro" id="IPR000873">
    <property type="entry name" value="AMP-dep_synth/lig_dom"/>
</dbReference>
<accession>A0A2P5P961</accession>
<dbReference type="Gene3D" id="3.30.300.30">
    <property type="match status" value="1"/>
</dbReference>
<dbReference type="EMBL" id="JQAN02000006">
    <property type="protein sequence ID" value="PPD58829.1"/>
    <property type="molecule type" value="Genomic_DNA"/>
</dbReference>
<dbReference type="GO" id="GO:0016405">
    <property type="term" value="F:CoA-ligase activity"/>
    <property type="evidence" value="ECO:0007669"/>
    <property type="project" value="TreeGrafter"/>
</dbReference>
<feature type="domain" description="AMP-binding enzyme C-terminal" evidence="2">
    <location>
        <begin position="420"/>
        <end position="493"/>
    </location>
</feature>
<dbReference type="InterPro" id="IPR025110">
    <property type="entry name" value="AMP-bd_C"/>
</dbReference>
<evidence type="ECO:0000313" key="3">
    <source>
        <dbReference type="EMBL" id="PPD58829.1"/>
    </source>
</evidence>
<reference evidence="3 4" key="1">
    <citation type="journal article" date="2017" name="ISME J.">
        <title>Grape pomace compost harbors organohalide-respiring Dehalogenimonas species with novel reductive dehalogenase genes.</title>
        <authorList>
            <person name="Yang Y."/>
            <person name="Higgins S.A."/>
            <person name="Yan J."/>
            <person name="Simsir B."/>
            <person name="Chourey K."/>
            <person name="Iyer R."/>
            <person name="Hettich R.L."/>
            <person name="Baldwin B."/>
            <person name="Ogles D.M."/>
            <person name="Loffler F.E."/>
        </authorList>
    </citation>
    <scope>NUCLEOTIDE SEQUENCE [LARGE SCALE GENOMIC DNA]</scope>
    <source>
        <strain evidence="3 4">GP</strain>
    </source>
</reference>
<dbReference type="PANTHER" id="PTHR24096:SF267">
    <property type="entry name" value="MALONATE--COA LIGASE ACSF3, MITOCHONDRIAL"/>
    <property type="match status" value="1"/>
</dbReference>
<dbReference type="OrthoDB" id="9781737at2"/>
<keyword evidence="3" id="KW-0436">Ligase</keyword>
<feature type="domain" description="AMP-dependent synthetase/ligase" evidence="1">
    <location>
        <begin position="10"/>
        <end position="366"/>
    </location>
</feature>
<evidence type="ECO:0000259" key="2">
    <source>
        <dbReference type="Pfam" id="PF13193"/>
    </source>
</evidence>
<evidence type="ECO:0000259" key="1">
    <source>
        <dbReference type="Pfam" id="PF00501"/>
    </source>
</evidence>
<dbReference type="SUPFAM" id="SSF56801">
    <property type="entry name" value="Acetyl-CoA synthetase-like"/>
    <property type="match status" value="1"/>
</dbReference>
<dbReference type="InterPro" id="IPR045851">
    <property type="entry name" value="AMP-bd_C_sf"/>
</dbReference>
<organism evidence="3 4">
    <name type="scientific">Dehalogenimonas etheniformans</name>
    <dbReference type="NCBI Taxonomy" id="1536648"/>
    <lineage>
        <taxon>Bacteria</taxon>
        <taxon>Bacillati</taxon>
        <taxon>Chloroflexota</taxon>
        <taxon>Dehalococcoidia</taxon>
        <taxon>Dehalococcoidales</taxon>
        <taxon>Dehalococcoidaceae</taxon>
        <taxon>Dehalogenimonas</taxon>
    </lineage>
</organism>
<dbReference type="Pfam" id="PF13193">
    <property type="entry name" value="AMP-binding_C"/>
    <property type="match status" value="1"/>
</dbReference>
<comment type="caution">
    <text evidence="3">The sequence shown here is derived from an EMBL/GenBank/DDBJ whole genome shotgun (WGS) entry which is preliminary data.</text>
</comment>
<dbReference type="Gene3D" id="3.40.50.12780">
    <property type="entry name" value="N-terminal domain of ligase-like"/>
    <property type="match status" value="1"/>
</dbReference>
<dbReference type="RefSeq" id="WP_102330313.1">
    <property type="nucleotide sequence ID" value="NZ_CP058566.2"/>
</dbReference>
<proteinExistence type="predicted"/>
<gene>
    <name evidence="3" type="ORF">JP09_002870</name>
</gene>
<dbReference type="InterPro" id="IPR042099">
    <property type="entry name" value="ANL_N_sf"/>
</dbReference>
<sequence>MNLVEFIAGAADRYQDRTAFQMGDKCLSFRDLDGLSNGLAGNLIEMGVKPGDRVALLLENSPDFVVCYFAILKAGALAIPLDTKYKMLEIKAVFDDCRPSTLIAEGAILKTLGGELSRFEFLKNIISKAEIPGTAYTVLDSLIRCAEFPPQIKQYPDLAHIAYTSGPTLRPHGAEITQQNLIEAAAGSAAGFGQTDQDTVILFALPLHHTIGIAVIMMTSLFAGSRVIIVCGVSMDAALCAIEKERATMFHGVPFIHAMMVKHIKDNGLKYNLITLRFCGSAGAPIPVKVITDFEGLTGKNLIQFYGLTESTSHVTCQDVTKSGRSGGVGKAIPGFAIRVVAEDGHDVMAGESGEVIIRGPIMRAYHNLPDLTEQFVQSGWLYTDDIGFIDDEGELFINGVKKPMLITKGQNIYFSDISDLLLNHPAVADAAASGILDPDGMRGEVVLAVIKLKDGAILTEQEVKKYFLEKLANYKCPKKVVFVSEIPRKPNGDLDTFGLLD</sequence>
<dbReference type="Proteomes" id="UP000235653">
    <property type="component" value="Unassembled WGS sequence"/>
</dbReference>
<dbReference type="Pfam" id="PF00501">
    <property type="entry name" value="AMP-binding"/>
    <property type="match status" value="1"/>
</dbReference>
<dbReference type="PANTHER" id="PTHR24096">
    <property type="entry name" value="LONG-CHAIN-FATTY-ACID--COA LIGASE"/>
    <property type="match status" value="1"/>
</dbReference>